<dbReference type="GO" id="GO:0004519">
    <property type="term" value="F:endonuclease activity"/>
    <property type="evidence" value="ECO:0007669"/>
    <property type="project" value="UniProtKB-KW"/>
</dbReference>
<proteinExistence type="predicted"/>
<comment type="caution">
    <text evidence="1">The sequence shown here is derived from an EMBL/GenBank/DDBJ whole genome shotgun (WGS) entry which is preliminary data.</text>
</comment>
<accession>A0AAV4EPS0</accession>
<gene>
    <name evidence="1" type="ORF">ElyMa_003594400</name>
</gene>
<keyword evidence="1" id="KW-0540">Nuclease</keyword>
<name>A0AAV4EPS0_9GAST</name>
<dbReference type="Proteomes" id="UP000762676">
    <property type="component" value="Unassembled WGS sequence"/>
</dbReference>
<keyword evidence="1" id="KW-0255">Endonuclease</keyword>
<sequence>MQTSNEVQEHCINLQDPNNKGYRTIGSSFYLFFFIIPSGRRYYAQASQGKMGALISKRAYRTLLDAKRITNRILRVEFDGNLKTTVLIMYSPTNAAEQSAVVILQGSKKHAPGHTSTQLCHNSW</sequence>
<protein>
    <submittedName>
        <fullName evidence="1">AP1 endonuclease</fullName>
    </submittedName>
</protein>
<keyword evidence="1" id="KW-0378">Hydrolase</keyword>
<evidence type="ECO:0000313" key="2">
    <source>
        <dbReference type="Proteomes" id="UP000762676"/>
    </source>
</evidence>
<dbReference type="AlphaFoldDB" id="A0AAV4EPS0"/>
<keyword evidence="2" id="KW-1185">Reference proteome</keyword>
<evidence type="ECO:0000313" key="1">
    <source>
        <dbReference type="EMBL" id="GFR63028.1"/>
    </source>
</evidence>
<reference evidence="1 2" key="1">
    <citation type="journal article" date="2021" name="Elife">
        <title>Chloroplast acquisition without the gene transfer in kleptoplastic sea slugs, Plakobranchus ocellatus.</title>
        <authorList>
            <person name="Maeda T."/>
            <person name="Takahashi S."/>
            <person name="Yoshida T."/>
            <person name="Shimamura S."/>
            <person name="Takaki Y."/>
            <person name="Nagai Y."/>
            <person name="Toyoda A."/>
            <person name="Suzuki Y."/>
            <person name="Arimoto A."/>
            <person name="Ishii H."/>
            <person name="Satoh N."/>
            <person name="Nishiyama T."/>
            <person name="Hasebe M."/>
            <person name="Maruyama T."/>
            <person name="Minagawa J."/>
            <person name="Obokata J."/>
            <person name="Shigenobu S."/>
        </authorList>
    </citation>
    <scope>NUCLEOTIDE SEQUENCE [LARGE SCALE GENOMIC DNA]</scope>
</reference>
<dbReference type="EMBL" id="BMAT01007378">
    <property type="protein sequence ID" value="GFR63028.1"/>
    <property type="molecule type" value="Genomic_DNA"/>
</dbReference>
<organism evidence="1 2">
    <name type="scientific">Elysia marginata</name>
    <dbReference type="NCBI Taxonomy" id="1093978"/>
    <lineage>
        <taxon>Eukaryota</taxon>
        <taxon>Metazoa</taxon>
        <taxon>Spiralia</taxon>
        <taxon>Lophotrochozoa</taxon>
        <taxon>Mollusca</taxon>
        <taxon>Gastropoda</taxon>
        <taxon>Heterobranchia</taxon>
        <taxon>Euthyneura</taxon>
        <taxon>Panpulmonata</taxon>
        <taxon>Sacoglossa</taxon>
        <taxon>Placobranchoidea</taxon>
        <taxon>Plakobranchidae</taxon>
        <taxon>Elysia</taxon>
    </lineage>
</organism>